<evidence type="ECO:0000256" key="2">
    <source>
        <dbReference type="ARBA" id="ARBA00023306"/>
    </source>
</evidence>
<reference evidence="3 4" key="1">
    <citation type="submission" date="2024-01" db="EMBL/GenBank/DDBJ databases">
        <title>The genomes of 5 underutilized Papilionoideae crops provide insights into root nodulation and disease resistance.</title>
        <authorList>
            <person name="Yuan L."/>
        </authorList>
    </citation>
    <scope>NUCLEOTIDE SEQUENCE [LARGE SCALE GENOMIC DNA]</scope>
    <source>
        <strain evidence="3">LY-2023</strain>
        <tissue evidence="3">Leaf</tissue>
    </source>
</reference>
<evidence type="ECO:0000313" key="3">
    <source>
        <dbReference type="EMBL" id="KAK7300737.1"/>
    </source>
</evidence>
<proteinExistence type="predicted"/>
<accession>A0AAN9PKM6</accession>
<gene>
    <name evidence="3" type="ORF">RJT34_11586</name>
</gene>
<evidence type="ECO:0000313" key="4">
    <source>
        <dbReference type="Proteomes" id="UP001359559"/>
    </source>
</evidence>
<keyword evidence="1" id="KW-0649">Protein kinase inhibitor</keyword>
<organism evidence="3 4">
    <name type="scientific">Clitoria ternatea</name>
    <name type="common">Butterfly pea</name>
    <dbReference type="NCBI Taxonomy" id="43366"/>
    <lineage>
        <taxon>Eukaryota</taxon>
        <taxon>Viridiplantae</taxon>
        <taxon>Streptophyta</taxon>
        <taxon>Embryophyta</taxon>
        <taxon>Tracheophyta</taxon>
        <taxon>Spermatophyta</taxon>
        <taxon>Magnoliopsida</taxon>
        <taxon>eudicotyledons</taxon>
        <taxon>Gunneridae</taxon>
        <taxon>Pentapetalae</taxon>
        <taxon>rosids</taxon>
        <taxon>fabids</taxon>
        <taxon>Fabales</taxon>
        <taxon>Fabaceae</taxon>
        <taxon>Papilionoideae</taxon>
        <taxon>50 kb inversion clade</taxon>
        <taxon>NPAAA clade</taxon>
        <taxon>indigoferoid/millettioid clade</taxon>
        <taxon>Phaseoleae</taxon>
        <taxon>Clitoria</taxon>
    </lineage>
</organism>
<keyword evidence="4" id="KW-1185">Reference proteome</keyword>
<dbReference type="Proteomes" id="UP001359559">
    <property type="component" value="Unassembled WGS sequence"/>
</dbReference>
<keyword evidence="2" id="KW-0131">Cell cycle</keyword>
<dbReference type="GO" id="GO:0005634">
    <property type="term" value="C:nucleus"/>
    <property type="evidence" value="ECO:0007669"/>
    <property type="project" value="TreeGrafter"/>
</dbReference>
<dbReference type="GO" id="GO:0032875">
    <property type="term" value="P:regulation of DNA endoreduplication"/>
    <property type="evidence" value="ECO:0007669"/>
    <property type="project" value="InterPro"/>
</dbReference>
<dbReference type="GO" id="GO:0004860">
    <property type="term" value="F:protein kinase inhibitor activity"/>
    <property type="evidence" value="ECO:0007669"/>
    <property type="project" value="UniProtKB-KW"/>
</dbReference>
<protein>
    <submittedName>
        <fullName evidence="3">Uncharacterized protein</fullName>
    </submittedName>
</protein>
<dbReference type="InterPro" id="IPR040389">
    <property type="entry name" value="SMR"/>
</dbReference>
<dbReference type="AlphaFoldDB" id="A0AAN9PKM6"/>
<dbReference type="PANTHER" id="PTHR33142">
    <property type="entry name" value="CYCLIN-DEPENDENT PROTEIN KINASE INHIBITOR SMR13"/>
    <property type="match status" value="1"/>
</dbReference>
<comment type="caution">
    <text evidence="3">The sequence shown here is derived from an EMBL/GenBank/DDBJ whole genome shotgun (WGS) entry which is preliminary data.</text>
</comment>
<dbReference type="EMBL" id="JAYKXN010000003">
    <property type="protein sequence ID" value="KAK7300737.1"/>
    <property type="molecule type" value="Genomic_DNA"/>
</dbReference>
<dbReference type="PANTHER" id="PTHR33142:SF15">
    <property type="entry name" value="CYCLIN-DEPENDENT PROTEIN KINASE INHIBITOR SMR4"/>
    <property type="match status" value="1"/>
</dbReference>
<evidence type="ECO:0000256" key="1">
    <source>
        <dbReference type="ARBA" id="ARBA00023013"/>
    </source>
</evidence>
<name>A0AAN9PKM6_CLITE</name>
<sequence length="150" mass="17042">MFLTLRVPHPTSHTYRSKKPSLFATWISFRFHHTIAKLKKHTVLCLLAEQVTQLYPNPLASYKCLDNQTHSNSHTHKHSDEHMVKDIKECCHTPKRNGCRIPAAAVCPPAPKKKPAVHPTRKRAPPKSGFFKPPDLELIFRIAPPSETLA</sequence>